<proteinExistence type="predicted"/>
<dbReference type="Proteomes" id="UP000033636">
    <property type="component" value="Unassembled WGS sequence"/>
</dbReference>
<evidence type="ECO:0000313" key="1">
    <source>
        <dbReference type="EMBL" id="MFB6491179.1"/>
    </source>
</evidence>
<organism evidence="1 2">
    <name type="scientific">Thermoproteus sp. AZ2</name>
    <dbReference type="NCBI Taxonomy" id="1609232"/>
    <lineage>
        <taxon>Archaea</taxon>
        <taxon>Thermoproteota</taxon>
        <taxon>Thermoprotei</taxon>
        <taxon>Thermoproteales</taxon>
        <taxon>Thermoproteaceae</taxon>
        <taxon>Thermoproteus</taxon>
    </lineage>
</organism>
<evidence type="ECO:0000313" key="2">
    <source>
        <dbReference type="Proteomes" id="UP000033636"/>
    </source>
</evidence>
<gene>
    <name evidence="1" type="ORF">TU35_008105</name>
</gene>
<accession>A0ACC6V371</accession>
<sequence length="141" mass="16024">MSILAEANKRFVAEINNLMGKEVVVGLSNGDEYRGVLHAVDSQLNIILINVTTKNGLKFSKSILLSNYIIYINSIEKELDLRGFAKYAEKYFPGMVRYVEESNIVMIGDKVRVSEIGIEGSGPLAERVRQIYEEYMKKRQE</sequence>
<comment type="caution">
    <text evidence="1">The sequence shown here is derived from an EMBL/GenBank/DDBJ whole genome shotgun (WGS) entry which is preliminary data.</text>
</comment>
<name>A0ACC6V371_9CREN</name>
<dbReference type="EMBL" id="JZWT02000023">
    <property type="protein sequence ID" value="MFB6491179.1"/>
    <property type="molecule type" value="Genomic_DNA"/>
</dbReference>
<reference evidence="1" key="1">
    <citation type="submission" date="2024-07" db="EMBL/GenBank/DDBJ databases">
        <title>Metagenome and Metagenome-Assembled Genomes of Archaea from a hot spring from the geothermal field of Los Azufres, Mexico.</title>
        <authorList>
            <person name="Marin-Paredes R."/>
            <person name="Martinez-Romero E."/>
            <person name="Servin-Garciduenas L.E."/>
        </authorList>
    </citation>
    <scope>NUCLEOTIDE SEQUENCE</scope>
</reference>
<protein>
    <submittedName>
        <fullName evidence="1">Lsm family RNA-binding protein</fullName>
    </submittedName>
</protein>